<dbReference type="Proteomes" id="UP000245670">
    <property type="component" value="Unassembled WGS sequence"/>
</dbReference>
<keyword evidence="2" id="KW-0472">Membrane</keyword>
<evidence type="ECO:0000256" key="2">
    <source>
        <dbReference type="SAM" id="Phobius"/>
    </source>
</evidence>
<protein>
    <submittedName>
        <fullName evidence="3">Uncharacterized protein</fullName>
    </submittedName>
</protein>
<evidence type="ECO:0000256" key="1">
    <source>
        <dbReference type="SAM" id="Coils"/>
    </source>
</evidence>
<gene>
    <name evidence="3" type="ORF">DIS07_01140</name>
</gene>
<organism evidence="3 4">
    <name type="scientific">Polaribacter aquimarinus</name>
    <dbReference type="NCBI Taxonomy" id="2100726"/>
    <lineage>
        <taxon>Bacteria</taxon>
        <taxon>Pseudomonadati</taxon>
        <taxon>Bacteroidota</taxon>
        <taxon>Flavobacteriia</taxon>
        <taxon>Flavobacteriales</taxon>
        <taxon>Flavobacteriaceae</taxon>
    </lineage>
</organism>
<evidence type="ECO:0000313" key="4">
    <source>
        <dbReference type="Proteomes" id="UP000245670"/>
    </source>
</evidence>
<feature type="coiled-coil region" evidence="1">
    <location>
        <begin position="59"/>
        <end position="97"/>
    </location>
</feature>
<reference evidence="3 4" key="1">
    <citation type="submission" date="2018-05" db="EMBL/GenBank/DDBJ databases">
        <title>Polaribacter aquimarinus sp. nov., isolated from sediment in a sediment of sea.</title>
        <authorList>
            <person name="Lu D."/>
        </authorList>
    </citation>
    <scope>NUCLEOTIDE SEQUENCE [LARGE SCALE GENOMIC DNA]</scope>
    <source>
        <strain evidence="3 4">ZY113</strain>
    </source>
</reference>
<keyword evidence="2" id="KW-1133">Transmembrane helix</keyword>
<dbReference type="EMBL" id="QFFG01000001">
    <property type="protein sequence ID" value="PWG06466.1"/>
    <property type="molecule type" value="Genomic_DNA"/>
</dbReference>
<evidence type="ECO:0000313" key="3">
    <source>
        <dbReference type="EMBL" id="PWG06466.1"/>
    </source>
</evidence>
<proteinExistence type="predicted"/>
<accession>A0A2U2JDQ1</accession>
<name>A0A2U2JDQ1_9FLAO</name>
<dbReference type="InterPro" id="IPR045749">
    <property type="entry name" value="DUF6090"/>
</dbReference>
<comment type="caution">
    <text evidence="3">The sequence shown here is derived from an EMBL/GenBank/DDBJ whole genome shotgun (WGS) entry which is preliminary data.</text>
</comment>
<keyword evidence="2" id="KW-0812">Transmembrane</keyword>
<feature type="transmembrane region" description="Helical" evidence="2">
    <location>
        <begin position="21"/>
        <end position="42"/>
    </location>
</feature>
<sequence>MNKFFRKIRQKLLVENRFNKYMLYAIGEIVLVVIGILIALQINNWNEEIKKVKEEETLISQIISDLENNKNELIDLRKRLEINKKGIDSLLNRLQSKNYDLKVTLFLSYSTRKIYFKNSDFGYKMMQNSTTQLISNTNVLKKIVNLYDDDLKKVSTREEVMHNYIDDFQKDFINKYFRKSPYKMNVKINEFDKVSSDLFEPINFMDLSKNLEFINRLHQLKKTLEIRLFFSEKVLSNLNQVLLKMK</sequence>
<dbReference type="RefSeq" id="WP_109403382.1">
    <property type="nucleotide sequence ID" value="NZ_QFFG01000001.1"/>
</dbReference>
<keyword evidence="1" id="KW-0175">Coiled coil</keyword>
<dbReference type="AlphaFoldDB" id="A0A2U2JDQ1"/>
<dbReference type="OrthoDB" id="822590at2"/>
<dbReference type="Pfam" id="PF19578">
    <property type="entry name" value="DUF6090"/>
    <property type="match status" value="1"/>
</dbReference>
<keyword evidence="4" id="KW-1185">Reference proteome</keyword>